<evidence type="ECO:0000313" key="3">
    <source>
        <dbReference type="Proteomes" id="UP000366065"/>
    </source>
</evidence>
<dbReference type="Proteomes" id="UP000366065">
    <property type="component" value="Unassembled WGS sequence"/>
</dbReference>
<proteinExistence type="predicted"/>
<reference evidence="2 3" key="1">
    <citation type="submission" date="2019-08" db="EMBL/GenBank/DDBJ databases">
        <authorList>
            <person name="Peeters C."/>
        </authorList>
    </citation>
    <scope>NUCLEOTIDE SEQUENCE [LARGE SCALE GENOMIC DNA]</scope>
    <source>
        <strain evidence="2 3">LMG 20602</strain>
    </source>
</reference>
<keyword evidence="3" id="KW-1185">Reference proteome</keyword>
<comment type="caution">
    <text evidence="2">The sequence shown here is derived from an EMBL/GenBank/DDBJ whole genome shotgun (WGS) entry which is preliminary data.</text>
</comment>
<protein>
    <recommendedName>
        <fullName evidence="1">DUF4435 domain-containing protein</fullName>
    </recommendedName>
</protein>
<sequence length="278" mass="31194">MHELEYSRDAFNALSAFYRCDKILYVEGDDDELFWAAIFEACTGVKVVAESLGGSEELDKRISRIIEDDLDVLAARDADYGLISGRNIQDPRILYTYGYSIENTLYNSLAVAQIARLWTKGKNKSIGKIANEWLDRFYSILNDMIVYDFANDLHDCGVSVVGDSISKFSDKANPHELNVTQVQKHLKFCAQTISIAMLSAAENKLAANVRQRSDWLRGHFLTSAILQFVSAQIKQAGLAGKISYNALYVSALQQFEATFKKGHPHFEYYETAARSAVS</sequence>
<organism evidence="2 3">
    <name type="scientific">Pandoraea capi</name>
    <dbReference type="NCBI Taxonomy" id="2508286"/>
    <lineage>
        <taxon>Bacteria</taxon>
        <taxon>Pseudomonadati</taxon>
        <taxon>Pseudomonadota</taxon>
        <taxon>Betaproteobacteria</taxon>
        <taxon>Burkholderiales</taxon>
        <taxon>Burkholderiaceae</taxon>
        <taxon>Pandoraea</taxon>
    </lineage>
</organism>
<gene>
    <name evidence="2" type="ORF">PCA20602_02870</name>
</gene>
<accession>A0ABY6W1T7</accession>
<dbReference type="EMBL" id="CABPRV010000006">
    <property type="protein sequence ID" value="VVE15654.1"/>
    <property type="molecule type" value="Genomic_DNA"/>
</dbReference>
<name>A0ABY6W1T7_9BURK</name>
<dbReference type="InterPro" id="IPR029492">
    <property type="entry name" value="DUF4435"/>
</dbReference>
<dbReference type="Pfam" id="PF14491">
    <property type="entry name" value="DUF4435"/>
    <property type="match status" value="1"/>
</dbReference>
<feature type="domain" description="DUF4435" evidence="1">
    <location>
        <begin position="23"/>
        <end position="235"/>
    </location>
</feature>
<dbReference type="RefSeq" id="WP_150721790.1">
    <property type="nucleotide sequence ID" value="NZ_CABPRV010000006.1"/>
</dbReference>
<evidence type="ECO:0000313" key="2">
    <source>
        <dbReference type="EMBL" id="VVE15654.1"/>
    </source>
</evidence>
<evidence type="ECO:0000259" key="1">
    <source>
        <dbReference type="Pfam" id="PF14491"/>
    </source>
</evidence>